<dbReference type="AlphaFoldDB" id="A0AA36D0G2"/>
<protein>
    <submittedName>
        <fullName evidence="2">Uncharacterized protein</fullName>
    </submittedName>
</protein>
<evidence type="ECO:0000313" key="3">
    <source>
        <dbReference type="Proteomes" id="UP001177023"/>
    </source>
</evidence>
<feature type="compositionally biased region" description="Basic and acidic residues" evidence="1">
    <location>
        <begin position="325"/>
        <end position="355"/>
    </location>
</feature>
<feature type="non-terminal residue" evidence="2">
    <location>
        <position position="528"/>
    </location>
</feature>
<feature type="compositionally biased region" description="Basic and acidic residues" evidence="1">
    <location>
        <begin position="213"/>
        <end position="255"/>
    </location>
</feature>
<feature type="region of interest" description="Disordered" evidence="1">
    <location>
        <begin position="466"/>
        <end position="528"/>
    </location>
</feature>
<feature type="compositionally biased region" description="Basic and acidic residues" evidence="1">
    <location>
        <begin position="170"/>
        <end position="185"/>
    </location>
</feature>
<feature type="region of interest" description="Disordered" evidence="1">
    <location>
        <begin position="160"/>
        <end position="185"/>
    </location>
</feature>
<organism evidence="2 3">
    <name type="scientific">Mesorhabditis spiculigera</name>
    <dbReference type="NCBI Taxonomy" id="96644"/>
    <lineage>
        <taxon>Eukaryota</taxon>
        <taxon>Metazoa</taxon>
        <taxon>Ecdysozoa</taxon>
        <taxon>Nematoda</taxon>
        <taxon>Chromadorea</taxon>
        <taxon>Rhabditida</taxon>
        <taxon>Rhabditina</taxon>
        <taxon>Rhabditomorpha</taxon>
        <taxon>Rhabditoidea</taxon>
        <taxon>Rhabditidae</taxon>
        <taxon>Mesorhabditinae</taxon>
        <taxon>Mesorhabditis</taxon>
    </lineage>
</organism>
<feature type="compositionally biased region" description="Basic and acidic residues" evidence="1">
    <location>
        <begin position="273"/>
        <end position="288"/>
    </location>
</feature>
<accession>A0AA36D0G2</accession>
<feature type="region of interest" description="Disordered" evidence="1">
    <location>
        <begin position="213"/>
        <end position="370"/>
    </location>
</feature>
<evidence type="ECO:0000256" key="1">
    <source>
        <dbReference type="SAM" id="MobiDB-lite"/>
    </source>
</evidence>
<feature type="compositionally biased region" description="Acidic residues" evidence="1">
    <location>
        <begin position="496"/>
        <end position="506"/>
    </location>
</feature>
<feature type="region of interest" description="Disordered" evidence="1">
    <location>
        <begin position="411"/>
        <end position="445"/>
    </location>
</feature>
<dbReference type="Proteomes" id="UP001177023">
    <property type="component" value="Unassembled WGS sequence"/>
</dbReference>
<comment type="caution">
    <text evidence="2">The sequence shown here is derived from an EMBL/GenBank/DDBJ whole genome shotgun (WGS) entry which is preliminary data.</text>
</comment>
<gene>
    <name evidence="2" type="ORF">MSPICULIGERA_LOCUS15550</name>
</gene>
<evidence type="ECO:0000313" key="2">
    <source>
        <dbReference type="EMBL" id="CAJ0577272.1"/>
    </source>
</evidence>
<reference evidence="2" key="1">
    <citation type="submission" date="2023-06" db="EMBL/GenBank/DDBJ databases">
        <authorList>
            <person name="Delattre M."/>
        </authorList>
    </citation>
    <scope>NUCLEOTIDE SEQUENCE</scope>
    <source>
        <strain evidence="2">AF72</strain>
    </source>
</reference>
<proteinExistence type="predicted"/>
<sequence>MEFMPQQPEKPPTLAIPEDEVLKLVNFTDPFRCEEPAVVQQTLTPAGPLVSFEAIRLRKATLDSPSTSSSGAPEDVKPNFLQFAGFATPTSNDSQIPAEAGEQKATIAGVFNFLSSQFGADTDGPDRRARLWRRAKLTAQRMNETQTPKDDLRKNRTVRLPRQPLGTDPQTRRMERQKRDRERQAWNRTMQYAMETPEQREERRRVLRERAYAARDRRLAAESPEQREERLKAYREKASMRRALRDASETPEERKIRLKRVAEAAAMRRASSRQRDSQPPRKESEHQRQSFTPEVLYSHQPVKQEPVEEKPFPSTPQNTYSPLLELRKDENSQRFRRETSEERELRKAKNREKLRQTRSQRAARETPEERQIRLKKIADAVAVRRFVKQALESPEQREERLRIQREYVAARRKAKLEAETPEERAERLQREAAQKKKLDQERRNRLAAENREFYLDVRRFVPRDRSVRDPYNENENFDGNSNSVADSGETALPESPEPDDAEEDLPIDGQWGKILKWAEGTNQAEISE</sequence>
<feature type="compositionally biased region" description="Polar residues" evidence="1">
    <location>
        <begin position="473"/>
        <end position="485"/>
    </location>
</feature>
<name>A0AA36D0G2_9BILA</name>
<dbReference type="EMBL" id="CATQJA010002650">
    <property type="protein sequence ID" value="CAJ0577272.1"/>
    <property type="molecule type" value="Genomic_DNA"/>
</dbReference>
<keyword evidence="3" id="KW-1185">Reference proteome</keyword>